<protein>
    <submittedName>
        <fullName evidence="2">Uncharacterized protein</fullName>
    </submittedName>
</protein>
<dbReference type="RefSeq" id="WP_146922500.1">
    <property type="nucleotide sequence ID" value="NZ_CP042430.1"/>
</dbReference>
<reference evidence="2 3" key="1">
    <citation type="journal article" date="2018" name="J. Microbiol.">
        <title>Baekduia soli gen. nov., sp. nov., a novel bacterium isolated from the soil of Baekdu Mountain and proposal of a novel family name, Baekduiaceae fam. nov.</title>
        <authorList>
            <person name="An D.S."/>
            <person name="Siddiqi M.Z."/>
            <person name="Kim K.H."/>
            <person name="Yu H.S."/>
            <person name="Im W.T."/>
        </authorList>
    </citation>
    <scope>NUCLEOTIDE SEQUENCE [LARGE SCALE GENOMIC DNA]</scope>
    <source>
        <strain evidence="2 3">BR7-21</strain>
    </source>
</reference>
<organism evidence="2 3">
    <name type="scientific">Baekduia soli</name>
    <dbReference type="NCBI Taxonomy" id="496014"/>
    <lineage>
        <taxon>Bacteria</taxon>
        <taxon>Bacillati</taxon>
        <taxon>Actinomycetota</taxon>
        <taxon>Thermoleophilia</taxon>
        <taxon>Solirubrobacterales</taxon>
        <taxon>Baekduiaceae</taxon>
        <taxon>Baekduia</taxon>
    </lineage>
</organism>
<keyword evidence="3" id="KW-1185">Reference proteome</keyword>
<evidence type="ECO:0000256" key="1">
    <source>
        <dbReference type="SAM" id="MobiDB-lite"/>
    </source>
</evidence>
<evidence type="ECO:0000313" key="2">
    <source>
        <dbReference type="EMBL" id="QEC50137.1"/>
    </source>
</evidence>
<gene>
    <name evidence="2" type="ORF">FSW04_22880</name>
</gene>
<dbReference type="AlphaFoldDB" id="A0A5B8UAT6"/>
<sequence>MGREGSPRFAFVQLELPWDLGPPAGRYVLRGHAGEPEHVLVLQGHGSRPQGRLGARRARRVDAGPEPATVSITRATLVDAVPIGDEREARAWLAGADLAARAEAAVDVLNRVLHAQRIVRADPFVREVALEQALAVRVGVGRGEEVAEGEWTEARGVPRPRPRAERRAGALRPQERFAALLSGRDVALAAEELTLRARLDLDRGRTREAALQARVALEAALAELQAWSHRADLAGRLDELRGHRAAVADAANRALEGGLDADQIAAVQAVVARLEAALAARVAGGLE</sequence>
<dbReference type="KEGG" id="bsol:FSW04_22880"/>
<accession>A0A5B8UAT6</accession>
<proteinExistence type="predicted"/>
<feature type="region of interest" description="Disordered" evidence="1">
    <location>
        <begin position="45"/>
        <end position="65"/>
    </location>
</feature>
<dbReference type="Proteomes" id="UP000321805">
    <property type="component" value="Chromosome"/>
</dbReference>
<dbReference type="EMBL" id="CP042430">
    <property type="protein sequence ID" value="QEC50137.1"/>
    <property type="molecule type" value="Genomic_DNA"/>
</dbReference>
<dbReference type="OrthoDB" id="5243007at2"/>
<evidence type="ECO:0000313" key="3">
    <source>
        <dbReference type="Proteomes" id="UP000321805"/>
    </source>
</evidence>
<name>A0A5B8UAT6_9ACTN</name>